<reference evidence="3" key="1">
    <citation type="journal article" date="2005" name="Nature">
        <title>The map-based sequence of the rice genome.</title>
        <authorList>
            <consortium name="International rice genome sequencing project (IRGSP)"/>
            <person name="Matsumoto T."/>
            <person name="Wu J."/>
            <person name="Kanamori H."/>
            <person name="Katayose Y."/>
            <person name="Fujisawa M."/>
            <person name="Namiki N."/>
            <person name="Mizuno H."/>
            <person name="Yamamoto K."/>
            <person name="Antonio B.A."/>
            <person name="Baba T."/>
            <person name="Sakata K."/>
            <person name="Nagamura Y."/>
            <person name="Aoki H."/>
            <person name="Arikawa K."/>
            <person name="Arita K."/>
            <person name="Bito T."/>
            <person name="Chiden Y."/>
            <person name="Fujitsuka N."/>
            <person name="Fukunaka R."/>
            <person name="Hamada M."/>
            <person name="Harada C."/>
            <person name="Hayashi A."/>
            <person name="Hijishita S."/>
            <person name="Honda M."/>
            <person name="Hosokawa S."/>
            <person name="Ichikawa Y."/>
            <person name="Idonuma A."/>
            <person name="Iijima M."/>
            <person name="Ikeda M."/>
            <person name="Ikeno M."/>
            <person name="Ito K."/>
            <person name="Ito S."/>
            <person name="Ito T."/>
            <person name="Ito Y."/>
            <person name="Ito Y."/>
            <person name="Iwabuchi A."/>
            <person name="Kamiya K."/>
            <person name="Karasawa W."/>
            <person name="Kurita K."/>
            <person name="Katagiri S."/>
            <person name="Kikuta A."/>
            <person name="Kobayashi H."/>
            <person name="Kobayashi N."/>
            <person name="Machita K."/>
            <person name="Maehara T."/>
            <person name="Masukawa M."/>
            <person name="Mizubayashi T."/>
            <person name="Mukai Y."/>
            <person name="Nagasaki H."/>
            <person name="Nagata Y."/>
            <person name="Naito S."/>
            <person name="Nakashima M."/>
            <person name="Nakama Y."/>
            <person name="Nakamichi Y."/>
            <person name="Nakamura M."/>
            <person name="Meguro A."/>
            <person name="Negishi M."/>
            <person name="Ohta I."/>
            <person name="Ohta T."/>
            <person name="Okamoto M."/>
            <person name="Ono N."/>
            <person name="Saji S."/>
            <person name="Sakaguchi M."/>
            <person name="Sakai K."/>
            <person name="Shibata M."/>
            <person name="Shimokawa T."/>
            <person name="Song J."/>
            <person name="Takazaki Y."/>
            <person name="Terasawa K."/>
            <person name="Tsugane M."/>
            <person name="Tsuji K."/>
            <person name="Ueda S."/>
            <person name="Waki K."/>
            <person name="Yamagata H."/>
            <person name="Yamamoto M."/>
            <person name="Yamamoto S."/>
            <person name="Yamane H."/>
            <person name="Yoshiki S."/>
            <person name="Yoshihara R."/>
            <person name="Yukawa K."/>
            <person name="Zhong H."/>
            <person name="Yano M."/>
            <person name="Yuan Q."/>
            <person name="Ouyang S."/>
            <person name="Liu J."/>
            <person name="Jones K.M."/>
            <person name="Gansberger K."/>
            <person name="Moffat K."/>
            <person name="Hill J."/>
            <person name="Bera J."/>
            <person name="Fadrosh D."/>
            <person name="Jin S."/>
            <person name="Johri S."/>
            <person name="Kim M."/>
            <person name="Overton L."/>
            <person name="Reardon M."/>
            <person name="Tsitrin T."/>
            <person name="Vuong H."/>
            <person name="Weaver B."/>
            <person name="Ciecko A."/>
            <person name="Tallon L."/>
            <person name="Jackson J."/>
            <person name="Pai G."/>
            <person name="Aken S.V."/>
            <person name="Utterback T."/>
            <person name="Reidmuller S."/>
            <person name="Feldblyum T."/>
            <person name="Hsiao J."/>
            <person name="Zismann V."/>
            <person name="Iobst S."/>
            <person name="de Vazeille A.R."/>
            <person name="Buell C.R."/>
            <person name="Ying K."/>
            <person name="Li Y."/>
            <person name="Lu T."/>
            <person name="Huang Y."/>
            <person name="Zhao Q."/>
            <person name="Feng Q."/>
            <person name="Zhang L."/>
            <person name="Zhu J."/>
            <person name="Weng Q."/>
            <person name="Mu J."/>
            <person name="Lu Y."/>
            <person name="Fan D."/>
            <person name="Liu Y."/>
            <person name="Guan J."/>
            <person name="Zhang Y."/>
            <person name="Yu S."/>
            <person name="Liu X."/>
            <person name="Zhang Y."/>
            <person name="Hong G."/>
            <person name="Han B."/>
            <person name="Choisne N."/>
            <person name="Demange N."/>
            <person name="Orjeda G."/>
            <person name="Samain S."/>
            <person name="Cattolico L."/>
            <person name="Pelletier E."/>
            <person name="Couloux A."/>
            <person name="Segurens B."/>
            <person name="Wincker P."/>
            <person name="D'Hont A."/>
            <person name="Scarpelli C."/>
            <person name="Weissenbach J."/>
            <person name="Salanoubat M."/>
            <person name="Quetier F."/>
            <person name="Yu Y."/>
            <person name="Kim H.R."/>
            <person name="Rambo T."/>
            <person name="Currie J."/>
            <person name="Collura K."/>
            <person name="Luo M."/>
            <person name="Yang T."/>
            <person name="Ammiraju J.S.S."/>
            <person name="Engler F."/>
            <person name="Soderlund C."/>
            <person name="Wing R.A."/>
            <person name="Palmer L.E."/>
            <person name="de la Bastide M."/>
            <person name="Spiegel L."/>
            <person name="Nascimento L."/>
            <person name="Zutavern T."/>
            <person name="O'Shaughnessy A."/>
            <person name="Dike S."/>
            <person name="Dedhia N."/>
            <person name="Preston R."/>
            <person name="Balija V."/>
            <person name="McCombie W.R."/>
            <person name="Chow T."/>
            <person name="Chen H."/>
            <person name="Chung M."/>
            <person name="Chen C."/>
            <person name="Shaw J."/>
            <person name="Wu H."/>
            <person name="Hsiao K."/>
            <person name="Chao Y."/>
            <person name="Chu M."/>
            <person name="Cheng C."/>
            <person name="Hour A."/>
            <person name="Lee P."/>
            <person name="Lin S."/>
            <person name="Lin Y."/>
            <person name="Liou J."/>
            <person name="Liu S."/>
            <person name="Hsing Y."/>
            <person name="Raghuvanshi S."/>
            <person name="Mohanty A."/>
            <person name="Bharti A.K."/>
            <person name="Gaur A."/>
            <person name="Gupta V."/>
            <person name="Kumar D."/>
            <person name="Ravi V."/>
            <person name="Vij S."/>
            <person name="Kapur A."/>
            <person name="Khurana P."/>
            <person name="Khurana P."/>
            <person name="Khurana J.P."/>
            <person name="Tyagi A.K."/>
            <person name="Gaikwad K."/>
            <person name="Singh A."/>
            <person name="Dalal V."/>
            <person name="Srivastava S."/>
            <person name="Dixit A."/>
            <person name="Pal A.K."/>
            <person name="Ghazi I.A."/>
            <person name="Yadav M."/>
            <person name="Pandit A."/>
            <person name="Bhargava A."/>
            <person name="Sureshbabu K."/>
            <person name="Batra K."/>
            <person name="Sharma T.R."/>
            <person name="Mohapatra T."/>
            <person name="Singh N.K."/>
            <person name="Messing J."/>
            <person name="Nelson A.B."/>
            <person name="Fuks G."/>
            <person name="Kavchok S."/>
            <person name="Keizer G."/>
            <person name="Linton E."/>
            <person name="Llaca V."/>
            <person name="Song R."/>
            <person name="Tanyolac B."/>
            <person name="Young S."/>
            <person name="Ho-Il K."/>
            <person name="Hahn J.H."/>
            <person name="Sangsakoo G."/>
            <person name="Vanavichit A."/>
            <person name="de Mattos Luiz.A.T."/>
            <person name="Zimmer P.D."/>
            <person name="Malone G."/>
            <person name="Dellagostin O."/>
            <person name="de Oliveira A.C."/>
            <person name="Bevan M."/>
            <person name="Bancroft I."/>
            <person name="Minx P."/>
            <person name="Cordum H."/>
            <person name="Wilson R."/>
            <person name="Cheng Z."/>
            <person name="Jin W."/>
            <person name="Jiang J."/>
            <person name="Leong S.A."/>
            <person name="Iwama H."/>
            <person name="Gojobori T."/>
            <person name="Itoh T."/>
            <person name="Niimura Y."/>
            <person name="Fujii Y."/>
            <person name="Habara T."/>
            <person name="Sakai H."/>
            <person name="Sato Y."/>
            <person name="Wilson G."/>
            <person name="Kumar K."/>
            <person name="McCouch S."/>
            <person name="Juretic N."/>
            <person name="Hoen D."/>
            <person name="Wright S."/>
            <person name="Bruskiewich R."/>
            <person name="Bureau T."/>
            <person name="Miyao A."/>
            <person name="Hirochika H."/>
            <person name="Nishikawa T."/>
            <person name="Kadowaki K."/>
            <person name="Sugiura M."/>
            <person name="Burr B."/>
            <person name="Sasaki T."/>
        </authorList>
    </citation>
    <scope>NUCLEOTIDE SEQUENCE [LARGE SCALE GENOMIC DNA]</scope>
    <source>
        <strain evidence="3">cv. Nipponbare</strain>
    </source>
</reference>
<feature type="chain" id="PRO_5004258260" evidence="1">
    <location>
        <begin position="26"/>
        <end position="116"/>
    </location>
</feature>
<name>Q5JPW0_ORYSJ</name>
<evidence type="ECO:0000313" key="2">
    <source>
        <dbReference type="EMBL" id="CAD40078.1"/>
    </source>
</evidence>
<gene>
    <name evidence="2" type="primary">OSJNBa0085C10.31</name>
</gene>
<evidence type="ECO:0000313" key="3">
    <source>
        <dbReference type="Proteomes" id="UP000000763"/>
    </source>
</evidence>
<dbReference type="AlphaFoldDB" id="Q5JPW0"/>
<dbReference type="EMBL" id="AL731643">
    <property type="protein sequence ID" value="CAD40078.1"/>
    <property type="molecule type" value="Genomic_DNA"/>
</dbReference>
<reference evidence="3" key="2">
    <citation type="journal article" date="2008" name="Nucleic Acids Res.">
        <title>The rice annotation project database (RAP-DB): 2008 update.</title>
        <authorList>
            <consortium name="The rice annotation project (RAP)"/>
        </authorList>
    </citation>
    <scope>GENOME REANNOTATION</scope>
    <source>
        <strain evidence="3">cv. Nipponbare</strain>
    </source>
</reference>
<sequence length="116" mass="12575">MWGPQLPSLPFPFLSLSVVFYLAHAAEQRSSARRCDGPSQNGSARGSGSVYRRGMIAYAVVCRRGLASWRKGRRITQRSQPGVTRWRRDGDAMATRATAMGSGNGLDRGAQGYALG</sequence>
<dbReference type="Proteomes" id="UP000000763">
    <property type="component" value="Chromosome 4"/>
</dbReference>
<accession>Q5JPW0</accession>
<protein>
    <submittedName>
        <fullName evidence="2">OSJNBa0085C10.31 protein</fullName>
    </submittedName>
</protein>
<feature type="signal peptide" evidence="1">
    <location>
        <begin position="1"/>
        <end position="25"/>
    </location>
</feature>
<keyword evidence="1" id="KW-0732">Signal</keyword>
<organism evidence="2 3">
    <name type="scientific">Oryza sativa subsp. japonica</name>
    <name type="common">Rice</name>
    <dbReference type="NCBI Taxonomy" id="39947"/>
    <lineage>
        <taxon>Eukaryota</taxon>
        <taxon>Viridiplantae</taxon>
        <taxon>Streptophyta</taxon>
        <taxon>Embryophyta</taxon>
        <taxon>Tracheophyta</taxon>
        <taxon>Spermatophyta</taxon>
        <taxon>Magnoliopsida</taxon>
        <taxon>Liliopsida</taxon>
        <taxon>Poales</taxon>
        <taxon>Poaceae</taxon>
        <taxon>BOP clade</taxon>
        <taxon>Oryzoideae</taxon>
        <taxon>Oryzeae</taxon>
        <taxon>Oryzinae</taxon>
        <taxon>Oryza</taxon>
        <taxon>Oryza sativa</taxon>
    </lineage>
</organism>
<evidence type="ECO:0000256" key="1">
    <source>
        <dbReference type="SAM" id="SignalP"/>
    </source>
</evidence>
<proteinExistence type="predicted"/>